<dbReference type="SUPFAM" id="SSF48403">
    <property type="entry name" value="Ankyrin repeat"/>
    <property type="match status" value="1"/>
</dbReference>
<dbReference type="PANTHER" id="PTHR24189:SF50">
    <property type="entry name" value="ANKYRIN REPEAT AND SOCS BOX PROTEIN 2"/>
    <property type="match status" value="1"/>
</dbReference>
<dbReference type="AlphaFoldDB" id="A0A0G4FHS4"/>
<dbReference type="PhylomeDB" id="A0A0G4FHS4"/>
<dbReference type="InterPro" id="IPR050745">
    <property type="entry name" value="Multifunctional_regulatory"/>
</dbReference>
<evidence type="ECO:0000313" key="5">
    <source>
        <dbReference type="Proteomes" id="UP000041254"/>
    </source>
</evidence>
<dbReference type="Pfam" id="PF00023">
    <property type="entry name" value="Ank"/>
    <property type="match status" value="1"/>
</dbReference>
<evidence type="ECO:0000256" key="3">
    <source>
        <dbReference type="SAM" id="MobiDB-lite"/>
    </source>
</evidence>
<accession>A0A0G4FHS4</accession>
<dbReference type="InParanoid" id="A0A0G4FHS4"/>
<name>A0A0G4FHS4_VITBC</name>
<gene>
    <name evidence="4" type="ORF">Vbra_15461</name>
</gene>
<dbReference type="Gene3D" id="1.25.40.20">
    <property type="entry name" value="Ankyrin repeat-containing domain"/>
    <property type="match status" value="2"/>
</dbReference>
<dbReference type="InterPro" id="IPR002110">
    <property type="entry name" value="Ankyrin_rpt"/>
</dbReference>
<dbReference type="SMART" id="SM00248">
    <property type="entry name" value="ANK"/>
    <property type="match status" value="4"/>
</dbReference>
<keyword evidence="2" id="KW-0040">ANK repeat</keyword>
<keyword evidence="1" id="KW-0677">Repeat</keyword>
<dbReference type="InterPro" id="IPR036770">
    <property type="entry name" value="Ankyrin_rpt-contain_sf"/>
</dbReference>
<feature type="compositionally biased region" description="Acidic residues" evidence="3">
    <location>
        <begin position="65"/>
        <end position="97"/>
    </location>
</feature>
<dbReference type="OrthoDB" id="48314at2759"/>
<dbReference type="VEuPathDB" id="CryptoDB:Vbra_15461"/>
<evidence type="ECO:0000256" key="2">
    <source>
        <dbReference type="ARBA" id="ARBA00023043"/>
    </source>
</evidence>
<evidence type="ECO:0000313" key="4">
    <source>
        <dbReference type="EMBL" id="CEM12860.1"/>
    </source>
</evidence>
<reference evidence="4 5" key="1">
    <citation type="submission" date="2014-11" db="EMBL/GenBank/DDBJ databases">
        <authorList>
            <person name="Zhu J."/>
            <person name="Qi W."/>
            <person name="Song R."/>
        </authorList>
    </citation>
    <scope>NUCLEOTIDE SEQUENCE [LARGE SCALE GENOMIC DNA]</scope>
</reference>
<proteinExistence type="predicted"/>
<dbReference type="PANTHER" id="PTHR24189">
    <property type="entry name" value="MYOTROPHIN"/>
    <property type="match status" value="1"/>
</dbReference>
<organism evidence="4 5">
    <name type="scientific">Vitrella brassicaformis (strain CCMP3155)</name>
    <dbReference type="NCBI Taxonomy" id="1169540"/>
    <lineage>
        <taxon>Eukaryota</taxon>
        <taxon>Sar</taxon>
        <taxon>Alveolata</taxon>
        <taxon>Colpodellida</taxon>
        <taxon>Vitrellaceae</taxon>
        <taxon>Vitrella</taxon>
    </lineage>
</organism>
<keyword evidence="5" id="KW-1185">Reference proteome</keyword>
<feature type="compositionally biased region" description="Basic and acidic residues" evidence="3">
    <location>
        <begin position="1"/>
        <end position="11"/>
    </location>
</feature>
<feature type="region of interest" description="Disordered" evidence="3">
    <location>
        <begin position="1"/>
        <end position="109"/>
    </location>
</feature>
<evidence type="ECO:0000256" key="1">
    <source>
        <dbReference type="ARBA" id="ARBA00022737"/>
    </source>
</evidence>
<sequence>MADAGCAKDDAGDVDEQERSGSGQAEQLDLDGVDRDDQQQQQLGDGGMPHETADDEEGPQAGNDYESDGMQEDDGDDDQEDDIDDRDSDDDEYEEEGYPLVGLADPAAPVPDGHIGLDKLEARFLKGTNDPSKQLSRWIIGRRFTDARQVTDLMRQQGADPDVMTRLVAEGSDPIVFVYPLLAIAIDNKSGYTIRTIAARDDDGCHPIVLPQWSSDELQAAVLTALLDGGADPNAAAHQTDQTPLHLAIASGNQTALDILTARHDIDLRAAGQLYCMVMELPLLPLRQPPPEYLQLLLSMYERLVRRDPTLATEETSGGYNLVHTAATARWDYPQSFIDAYLDLITANGADMTAASDASQGTPLHDAACWGSTQVACYLCRKLPADQINRRNYRDDTPLATAAEELDWYTRELQDPETPEDTKEGCRARCDRHKLTIHSLLRAGADINSLPIDGERQFVLMEYATVLDEVGPAVMSAVNAALAPHRSLAALLTPRLAVGPQEAPIFGWRIASYLFDADAAASATTEAIGECVRHTVMARRVCAAAEHFVKSAVYQTSSNREVVGGTASVGGQVVRVPQLQCFVLEGVDSRPREAVHTRGRVGLREVVHRARMDEAARHGVEGVVKGFNTHLGDADCQFTWQQLGATLQ</sequence>
<protein>
    <submittedName>
        <fullName evidence="4">Uncharacterized protein</fullName>
    </submittedName>
</protein>
<dbReference type="EMBL" id="CDMY01000438">
    <property type="protein sequence ID" value="CEM12860.1"/>
    <property type="molecule type" value="Genomic_DNA"/>
</dbReference>
<dbReference type="Proteomes" id="UP000041254">
    <property type="component" value="Unassembled WGS sequence"/>
</dbReference>